<dbReference type="Gene3D" id="1.10.3210.10">
    <property type="entry name" value="Hypothetical protein af1432"/>
    <property type="match status" value="1"/>
</dbReference>
<dbReference type="InterPro" id="IPR052567">
    <property type="entry name" value="OP_Dioxygenase"/>
</dbReference>
<feature type="domain" description="HD" evidence="1">
    <location>
        <begin position="35"/>
        <end position="100"/>
    </location>
</feature>
<evidence type="ECO:0000313" key="3">
    <source>
        <dbReference type="Proteomes" id="UP001161389"/>
    </source>
</evidence>
<gene>
    <name evidence="2" type="ORF">GCM10007876_11840</name>
</gene>
<dbReference type="RefSeq" id="WP_284379935.1">
    <property type="nucleotide sequence ID" value="NZ_BSNM01000009.1"/>
</dbReference>
<reference evidence="2" key="1">
    <citation type="journal article" date="2014" name="Int. J. Syst. Evol. Microbiol.">
        <title>Complete genome sequence of Corynebacterium casei LMG S-19264T (=DSM 44701T), isolated from a smear-ripened cheese.</title>
        <authorList>
            <consortium name="US DOE Joint Genome Institute (JGI-PGF)"/>
            <person name="Walter F."/>
            <person name="Albersmeier A."/>
            <person name="Kalinowski J."/>
            <person name="Ruckert C."/>
        </authorList>
    </citation>
    <scope>NUCLEOTIDE SEQUENCE</scope>
    <source>
        <strain evidence="2">NBRC 110071</strain>
    </source>
</reference>
<comment type="caution">
    <text evidence="2">The sequence shown here is derived from an EMBL/GenBank/DDBJ whole genome shotgun (WGS) entry which is preliminary data.</text>
</comment>
<sequence length="192" mass="21696">METCIAQADFVYQTLVSLFNRFGDEQYGEAVTQKQHMLQCAFLAEQEGETDDIIVASLLHDVGHFIGPQDAGLIADGTPEEDFNHEVLGARFLTKYFGKEITVPIQLHVAAKRYLCAVKDDYYDGLSDASKHSLALQGGPMTAEQVAKFEQGEYFRQALRVRYFDDYGKQVGLEIPDLDYYRDRIIKLVNPS</sequence>
<dbReference type="Proteomes" id="UP001161389">
    <property type="component" value="Unassembled WGS sequence"/>
</dbReference>
<reference evidence="2" key="2">
    <citation type="submission" date="2023-01" db="EMBL/GenBank/DDBJ databases">
        <title>Draft genome sequence of Litoribrevibacter albus strain NBRC 110071.</title>
        <authorList>
            <person name="Sun Q."/>
            <person name="Mori K."/>
        </authorList>
    </citation>
    <scope>NUCLEOTIDE SEQUENCE</scope>
    <source>
        <strain evidence="2">NBRC 110071</strain>
    </source>
</reference>
<evidence type="ECO:0000259" key="1">
    <source>
        <dbReference type="Pfam" id="PF01966"/>
    </source>
</evidence>
<dbReference type="EMBL" id="BSNM01000009">
    <property type="protein sequence ID" value="GLQ30705.1"/>
    <property type="molecule type" value="Genomic_DNA"/>
</dbReference>
<organism evidence="2 3">
    <name type="scientific">Litoribrevibacter albus</name>
    <dbReference type="NCBI Taxonomy" id="1473156"/>
    <lineage>
        <taxon>Bacteria</taxon>
        <taxon>Pseudomonadati</taxon>
        <taxon>Pseudomonadota</taxon>
        <taxon>Gammaproteobacteria</taxon>
        <taxon>Oceanospirillales</taxon>
        <taxon>Oceanospirillaceae</taxon>
        <taxon>Litoribrevibacter</taxon>
    </lineage>
</organism>
<name>A0AA37S7M9_9GAMM</name>
<keyword evidence="3" id="KW-1185">Reference proteome</keyword>
<dbReference type="SUPFAM" id="SSF109604">
    <property type="entry name" value="HD-domain/PDEase-like"/>
    <property type="match status" value="1"/>
</dbReference>
<dbReference type="PANTHER" id="PTHR40202">
    <property type="match status" value="1"/>
</dbReference>
<dbReference type="InterPro" id="IPR006674">
    <property type="entry name" value="HD_domain"/>
</dbReference>
<dbReference type="AlphaFoldDB" id="A0AA37S7M9"/>
<proteinExistence type="predicted"/>
<dbReference type="PANTHER" id="PTHR40202:SF1">
    <property type="entry name" value="HD DOMAIN-CONTAINING PROTEIN"/>
    <property type="match status" value="1"/>
</dbReference>
<dbReference type="Pfam" id="PF01966">
    <property type="entry name" value="HD"/>
    <property type="match status" value="1"/>
</dbReference>
<accession>A0AA37S7M9</accession>
<evidence type="ECO:0000313" key="2">
    <source>
        <dbReference type="EMBL" id="GLQ30705.1"/>
    </source>
</evidence>
<protein>
    <recommendedName>
        <fullName evidence="1">HD domain-containing protein</fullName>
    </recommendedName>
</protein>